<feature type="domain" description="RNA polymerase sigma factor 70 region 4 type 2" evidence="6">
    <location>
        <begin position="144"/>
        <end position="196"/>
    </location>
</feature>
<dbReference type="InterPro" id="IPR013249">
    <property type="entry name" value="RNA_pol_sigma70_r4_t2"/>
</dbReference>
<dbReference type="Gene3D" id="1.10.10.10">
    <property type="entry name" value="Winged helix-like DNA-binding domain superfamily/Winged helix DNA-binding domain"/>
    <property type="match status" value="1"/>
</dbReference>
<dbReference type="GO" id="GO:0006352">
    <property type="term" value="P:DNA-templated transcription initiation"/>
    <property type="evidence" value="ECO:0007669"/>
    <property type="project" value="InterPro"/>
</dbReference>
<comment type="similarity">
    <text evidence="1">Belongs to the sigma-70 factor family. ECF subfamily.</text>
</comment>
<dbReference type="CDD" id="cd06171">
    <property type="entry name" value="Sigma70_r4"/>
    <property type="match status" value="1"/>
</dbReference>
<feature type="domain" description="RNA polymerase sigma-70 region 2" evidence="5">
    <location>
        <begin position="45"/>
        <end position="108"/>
    </location>
</feature>
<dbReference type="STRING" id="634771.SAMN04488128_101439"/>
<reference evidence="8" key="1">
    <citation type="submission" date="2017-02" db="EMBL/GenBank/DDBJ databases">
        <authorList>
            <person name="Varghese N."/>
            <person name="Submissions S."/>
        </authorList>
    </citation>
    <scope>NUCLEOTIDE SEQUENCE [LARGE SCALE GENOMIC DNA]</scope>
    <source>
        <strain evidence="8">DSM 22224</strain>
    </source>
</reference>
<dbReference type="Pfam" id="PF04542">
    <property type="entry name" value="Sigma70_r2"/>
    <property type="match status" value="1"/>
</dbReference>
<dbReference type="InterPro" id="IPR014284">
    <property type="entry name" value="RNA_pol_sigma-70_dom"/>
</dbReference>
<dbReference type="InterPro" id="IPR014327">
    <property type="entry name" value="RNA_pol_sigma70_bacteroid"/>
</dbReference>
<dbReference type="InterPro" id="IPR013325">
    <property type="entry name" value="RNA_pol_sigma_r2"/>
</dbReference>
<evidence type="ECO:0000256" key="4">
    <source>
        <dbReference type="ARBA" id="ARBA00023163"/>
    </source>
</evidence>
<dbReference type="NCBIfam" id="TIGR02937">
    <property type="entry name" value="sigma70-ECF"/>
    <property type="match status" value="1"/>
</dbReference>
<proteinExistence type="inferred from homology"/>
<evidence type="ECO:0000313" key="8">
    <source>
        <dbReference type="Proteomes" id="UP000190367"/>
    </source>
</evidence>
<evidence type="ECO:0000313" key="7">
    <source>
        <dbReference type="EMBL" id="SJZ48782.1"/>
    </source>
</evidence>
<keyword evidence="8" id="KW-1185">Reference proteome</keyword>
<organism evidence="7 8">
    <name type="scientific">Chitinophaga eiseniae</name>
    <dbReference type="NCBI Taxonomy" id="634771"/>
    <lineage>
        <taxon>Bacteria</taxon>
        <taxon>Pseudomonadati</taxon>
        <taxon>Bacteroidota</taxon>
        <taxon>Chitinophagia</taxon>
        <taxon>Chitinophagales</taxon>
        <taxon>Chitinophagaceae</taxon>
        <taxon>Chitinophaga</taxon>
    </lineage>
</organism>
<dbReference type="InterPro" id="IPR007627">
    <property type="entry name" value="RNA_pol_sigma70_r2"/>
</dbReference>
<accession>A0A1T4L229</accession>
<dbReference type="InterPro" id="IPR036388">
    <property type="entry name" value="WH-like_DNA-bd_sf"/>
</dbReference>
<dbReference type="Pfam" id="PF08281">
    <property type="entry name" value="Sigma70_r4_2"/>
    <property type="match status" value="1"/>
</dbReference>
<evidence type="ECO:0000256" key="2">
    <source>
        <dbReference type="ARBA" id="ARBA00023015"/>
    </source>
</evidence>
<dbReference type="SUPFAM" id="SSF88659">
    <property type="entry name" value="Sigma3 and sigma4 domains of RNA polymerase sigma factors"/>
    <property type="match status" value="1"/>
</dbReference>
<gene>
    <name evidence="7" type="ORF">SAMN04488128_101439</name>
</gene>
<dbReference type="AlphaFoldDB" id="A0A1T4L229"/>
<dbReference type="Gene3D" id="1.10.1740.10">
    <property type="match status" value="1"/>
</dbReference>
<dbReference type="EMBL" id="FUWZ01000001">
    <property type="protein sequence ID" value="SJZ48782.1"/>
    <property type="molecule type" value="Genomic_DNA"/>
</dbReference>
<dbReference type="InterPro" id="IPR039425">
    <property type="entry name" value="RNA_pol_sigma-70-like"/>
</dbReference>
<keyword evidence="2" id="KW-0805">Transcription regulation</keyword>
<evidence type="ECO:0000256" key="3">
    <source>
        <dbReference type="ARBA" id="ARBA00023082"/>
    </source>
</evidence>
<evidence type="ECO:0000256" key="1">
    <source>
        <dbReference type="ARBA" id="ARBA00010641"/>
    </source>
</evidence>
<evidence type="ECO:0000259" key="5">
    <source>
        <dbReference type="Pfam" id="PF04542"/>
    </source>
</evidence>
<name>A0A1T4L229_9BACT</name>
<dbReference type="Proteomes" id="UP000190367">
    <property type="component" value="Unassembled WGS sequence"/>
</dbReference>
<dbReference type="SUPFAM" id="SSF88946">
    <property type="entry name" value="Sigma2 domain of RNA polymerase sigma factors"/>
    <property type="match status" value="1"/>
</dbReference>
<protein>
    <submittedName>
        <fullName evidence="7">RNA polymerase sigma-70 factor, ECF subfamily</fullName>
    </submittedName>
</protein>
<dbReference type="GO" id="GO:0003677">
    <property type="term" value="F:DNA binding"/>
    <property type="evidence" value="ECO:0007669"/>
    <property type="project" value="InterPro"/>
</dbReference>
<keyword evidence="4" id="KW-0804">Transcription</keyword>
<dbReference type="InterPro" id="IPR013324">
    <property type="entry name" value="RNA_pol_sigma_r3/r4-like"/>
</dbReference>
<dbReference type="PANTHER" id="PTHR43133:SF46">
    <property type="entry name" value="RNA POLYMERASE SIGMA-70 FACTOR ECF SUBFAMILY"/>
    <property type="match status" value="1"/>
</dbReference>
<dbReference type="NCBIfam" id="TIGR02985">
    <property type="entry name" value="Sig70_bacteroi1"/>
    <property type="match status" value="1"/>
</dbReference>
<dbReference type="PANTHER" id="PTHR43133">
    <property type="entry name" value="RNA POLYMERASE ECF-TYPE SIGMA FACTO"/>
    <property type="match status" value="1"/>
</dbReference>
<sequence length="210" mass="24056">MWISGLAYLTKAIFINGNAIHNHLQMQDLLEKIYRDNDQLAFRQLFLQYSDRLIVFAASLLPSREEAEEAVSDVFVKIWQNRAGLATVRNLNTYLYTAVRNTACNYRISAGRMPEILTGEYIQVAVNTMAASPEDMLISKENLRKIESAINLLPSRCKLIFRLVKEDGLKYREVAEILEVSINTVNTQMAIALKKLGEVIDIRQHFGWME</sequence>
<dbReference type="GO" id="GO:0016987">
    <property type="term" value="F:sigma factor activity"/>
    <property type="evidence" value="ECO:0007669"/>
    <property type="project" value="UniProtKB-KW"/>
</dbReference>
<evidence type="ECO:0000259" key="6">
    <source>
        <dbReference type="Pfam" id="PF08281"/>
    </source>
</evidence>
<keyword evidence="3" id="KW-0731">Sigma factor</keyword>